<accession>A0A914Z0K4</accession>
<protein>
    <submittedName>
        <fullName evidence="2">Mitochondrial ATP synthase regulatory component factor B</fullName>
    </submittedName>
</protein>
<reference evidence="2" key="1">
    <citation type="submission" date="2022-11" db="UniProtKB">
        <authorList>
            <consortium name="WormBaseParasite"/>
        </authorList>
    </citation>
    <scope>IDENTIFICATION</scope>
</reference>
<dbReference type="WBParaSite" id="PSU_v2.g5415.t1">
    <property type="protein sequence ID" value="PSU_v2.g5415.t1"/>
    <property type="gene ID" value="PSU_v2.g5415"/>
</dbReference>
<sequence>MRRRFAENTSNTFYPDRVAILGPDLSCLEWLMECGATSVKMSDGVEINRIREMKEYIASHGFNLKMLPKDVKPMPPIAPNLLLHDITVAERWKYIPQVFIDEVDGTDAAISNEGFNYFYECRQVKKLKLNHCDYFTNDALKILSMGRTAKTLEDFEVCMNPWLSDGMVPALIKMKKLKRIHFYFLPYVSNRAAVVRQLKTHLPKCKVSFPELDKVGYGYE</sequence>
<dbReference type="InterPro" id="IPR032675">
    <property type="entry name" value="LRR_dom_sf"/>
</dbReference>
<keyword evidence="1" id="KW-1185">Reference proteome</keyword>
<dbReference type="Proteomes" id="UP000887577">
    <property type="component" value="Unplaced"/>
</dbReference>
<evidence type="ECO:0000313" key="1">
    <source>
        <dbReference type="Proteomes" id="UP000887577"/>
    </source>
</evidence>
<evidence type="ECO:0000313" key="2">
    <source>
        <dbReference type="WBParaSite" id="PSU_v2.g5415.t1"/>
    </source>
</evidence>
<dbReference type="Gene3D" id="3.80.10.10">
    <property type="entry name" value="Ribonuclease Inhibitor"/>
    <property type="match status" value="1"/>
</dbReference>
<name>A0A914Z0K4_9BILA</name>
<dbReference type="AlphaFoldDB" id="A0A914Z0K4"/>
<organism evidence="1 2">
    <name type="scientific">Panagrolaimus superbus</name>
    <dbReference type="NCBI Taxonomy" id="310955"/>
    <lineage>
        <taxon>Eukaryota</taxon>
        <taxon>Metazoa</taxon>
        <taxon>Ecdysozoa</taxon>
        <taxon>Nematoda</taxon>
        <taxon>Chromadorea</taxon>
        <taxon>Rhabditida</taxon>
        <taxon>Tylenchina</taxon>
        <taxon>Panagrolaimomorpha</taxon>
        <taxon>Panagrolaimoidea</taxon>
        <taxon>Panagrolaimidae</taxon>
        <taxon>Panagrolaimus</taxon>
    </lineage>
</organism>
<proteinExistence type="predicted"/>
<dbReference type="SUPFAM" id="SSF52047">
    <property type="entry name" value="RNI-like"/>
    <property type="match status" value="1"/>
</dbReference>